<protein>
    <recommendedName>
        <fullName evidence="4">CMP/dCMP-type deaminase domain-containing protein</fullName>
    </recommendedName>
</protein>
<dbReference type="AlphaFoldDB" id="A0ABD3V9A5"/>
<evidence type="ECO:0000259" key="4">
    <source>
        <dbReference type="PROSITE" id="PS51747"/>
    </source>
</evidence>
<reference evidence="5 6" key="1">
    <citation type="submission" date="2024-11" db="EMBL/GenBank/DDBJ databases">
        <title>Chromosome-level genome assembly of the freshwater bivalve Anodonta woodiana.</title>
        <authorList>
            <person name="Chen X."/>
        </authorList>
    </citation>
    <scope>NUCLEOTIDE SEQUENCE [LARGE SCALE GENOMIC DNA]</scope>
    <source>
        <strain evidence="5">MN2024</strain>
        <tissue evidence="5">Gills</tissue>
    </source>
</reference>
<evidence type="ECO:0000313" key="5">
    <source>
        <dbReference type="EMBL" id="KAL3857771.1"/>
    </source>
</evidence>
<dbReference type="PANTHER" id="PTHR11079">
    <property type="entry name" value="CYTOSINE DEAMINASE FAMILY MEMBER"/>
    <property type="match status" value="1"/>
</dbReference>
<proteinExistence type="predicted"/>
<dbReference type="Proteomes" id="UP001634394">
    <property type="component" value="Unassembled WGS sequence"/>
</dbReference>
<evidence type="ECO:0000256" key="3">
    <source>
        <dbReference type="ARBA" id="ARBA00022833"/>
    </source>
</evidence>
<dbReference type="InterPro" id="IPR016193">
    <property type="entry name" value="Cytidine_deaminase-like"/>
</dbReference>
<organism evidence="5 6">
    <name type="scientific">Sinanodonta woodiana</name>
    <name type="common">Chinese pond mussel</name>
    <name type="synonym">Anodonta woodiana</name>
    <dbReference type="NCBI Taxonomy" id="1069815"/>
    <lineage>
        <taxon>Eukaryota</taxon>
        <taxon>Metazoa</taxon>
        <taxon>Spiralia</taxon>
        <taxon>Lophotrochozoa</taxon>
        <taxon>Mollusca</taxon>
        <taxon>Bivalvia</taxon>
        <taxon>Autobranchia</taxon>
        <taxon>Heteroconchia</taxon>
        <taxon>Palaeoheterodonta</taxon>
        <taxon>Unionida</taxon>
        <taxon>Unionoidea</taxon>
        <taxon>Unionidae</taxon>
        <taxon>Unioninae</taxon>
        <taxon>Sinanodonta</taxon>
    </lineage>
</organism>
<dbReference type="GO" id="GO:0046872">
    <property type="term" value="F:metal ion binding"/>
    <property type="evidence" value="ECO:0007669"/>
    <property type="project" value="UniProtKB-KW"/>
</dbReference>
<dbReference type="EMBL" id="JBJQND010000013">
    <property type="protein sequence ID" value="KAL3857771.1"/>
    <property type="molecule type" value="Genomic_DNA"/>
</dbReference>
<keyword evidence="6" id="KW-1185">Reference proteome</keyword>
<dbReference type="PROSITE" id="PS51747">
    <property type="entry name" value="CYT_DCMP_DEAMINASES_2"/>
    <property type="match status" value="1"/>
</dbReference>
<dbReference type="PROSITE" id="PS00903">
    <property type="entry name" value="CYT_DCMP_DEAMINASES_1"/>
    <property type="match status" value="1"/>
</dbReference>
<dbReference type="SUPFAM" id="SSF53927">
    <property type="entry name" value="Cytidine deaminase-like"/>
    <property type="match status" value="1"/>
</dbReference>
<accession>A0ABD3V9A5</accession>
<dbReference type="InterPro" id="IPR002125">
    <property type="entry name" value="CMP_dCMP_dom"/>
</dbReference>
<evidence type="ECO:0000313" key="6">
    <source>
        <dbReference type="Proteomes" id="UP001634394"/>
    </source>
</evidence>
<feature type="domain" description="CMP/dCMP-type deaminase" evidence="4">
    <location>
        <begin position="3"/>
        <end position="119"/>
    </location>
</feature>
<dbReference type="PANTHER" id="PTHR11079:SF149">
    <property type="entry name" value="TRNA-SPECIFIC ADENOSINE DEAMINASE 2"/>
    <property type="match status" value="1"/>
</dbReference>
<evidence type="ECO:0000256" key="2">
    <source>
        <dbReference type="ARBA" id="ARBA00022801"/>
    </source>
</evidence>
<keyword evidence="1" id="KW-0479">Metal-binding</keyword>
<keyword evidence="3" id="KW-0862">Zinc</keyword>
<dbReference type="Gene3D" id="3.40.140.10">
    <property type="entry name" value="Cytidine Deaminase, domain 2"/>
    <property type="match status" value="1"/>
</dbReference>
<dbReference type="InterPro" id="IPR016192">
    <property type="entry name" value="APOBEC/CMP_deaminase_Zn-bd"/>
</dbReference>
<evidence type="ECO:0000256" key="1">
    <source>
        <dbReference type="ARBA" id="ARBA00022723"/>
    </source>
</evidence>
<dbReference type="GO" id="GO:0008033">
    <property type="term" value="P:tRNA processing"/>
    <property type="evidence" value="ECO:0007669"/>
    <property type="project" value="UniProtKB-KW"/>
</dbReference>
<dbReference type="Pfam" id="PF00383">
    <property type="entry name" value="dCMP_cyt_deam_1"/>
    <property type="match status" value="1"/>
</dbReference>
<name>A0ABD3V9A5_SINWO</name>
<gene>
    <name evidence="5" type="ORF">ACJMK2_012408</name>
</gene>
<dbReference type="GO" id="GO:0052717">
    <property type="term" value="F:tRNA-specific adenosine-34 deaminase activity"/>
    <property type="evidence" value="ECO:0007669"/>
    <property type="project" value="UniProtKB-EC"/>
</dbReference>
<sequence length="171" mass="18976">MEAVHHHWMEETFLLAEEALKLGEVPVGCAFVYKDQIIATGKNEVNETKNACRHAEIVAIDKVLNWCDERGDKSEDVFRESALYVTVEPCIMCAGALRQIGVSLVVYGCKNDRFGGCGSIISVHQAELPTLGQSFHCIGGVMTDRAVQLLKDFYKGENPNCPESKRKIKSE</sequence>
<keyword evidence="2" id="KW-0378">Hydrolase</keyword>
<comment type="caution">
    <text evidence="5">The sequence shown here is derived from an EMBL/GenBank/DDBJ whole genome shotgun (WGS) entry which is preliminary data.</text>
</comment>
<dbReference type="CDD" id="cd01285">
    <property type="entry name" value="nucleoside_deaminase"/>
    <property type="match status" value="1"/>
</dbReference>